<gene>
    <name evidence="1" type="ORF">DARMORV10_C04P43100.1</name>
</gene>
<accession>A0A816JPY3</accession>
<protein>
    <submittedName>
        <fullName evidence="1">(rape) hypothetical protein</fullName>
    </submittedName>
</protein>
<feature type="non-terminal residue" evidence="1">
    <location>
        <position position="1"/>
    </location>
</feature>
<feature type="non-terminal residue" evidence="1">
    <location>
        <position position="57"/>
    </location>
</feature>
<evidence type="ECO:0000313" key="1">
    <source>
        <dbReference type="EMBL" id="CAF1857334.1"/>
    </source>
</evidence>
<dbReference type="AlphaFoldDB" id="A0A816JPY3"/>
<sequence>LEIANQVSAEVGTKRETLTIADIFSYMTQKSAKISVYDNSEQAFFVLLGDAGRELTG</sequence>
<name>A0A816JPY3_BRANA</name>
<dbReference type="EMBL" id="HG994368">
    <property type="protein sequence ID" value="CAF1857334.1"/>
    <property type="molecule type" value="Genomic_DNA"/>
</dbReference>
<dbReference type="Proteomes" id="UP001295469">
    <property type="component" value="Chromosome C04"/>
</dbReference>
<reference evidence="1" key="1">
    <citation type="submission" date="2021-01" db="EMBL/GenBank/DDBJ databases">
        <authorList>
            <consortium name="Genoscope - CEA"/>
            <person name="William W."/>
        </authorList>
    </citation>
    <scope>NUCLEOTIDE SEQUENCE</scope>
</reference>
<organism evidence="1">
    <name type="scientific">Brassica napus</name>
    <name type="common">Rape</name>
    <dbReference type="NCBI Taxonomy" id="3708"/>
    <lineage>
        <taxon>Eukaryota</taxon>
        <taxon>Viridiplantae</taxon>
        <taxon>Streptophyta</taxon>
        <taxon>Embryophyta</taxon>
        <taxon>Tracheophyta</taxon>
        <taxon>Spermatophyta</taxon>
        <taxon>Magnoliopsida</taxon>
        <taxon>eudicotyledons</taxon>
        <taxon>Gunneridae</taxon>
        <taxon>Pentapetalae</taxon>
        <taxon>rosids</taxon>
        <taxon>malvids</taxon>
        <taxon>Brassicales</taxon>
        <taxon>Brassicaceae</taxon>
        <taxon>Brassiceae</taxon>
        <taxon>Brassica</taxon>
    </lineage>
</organism>
<proteinExistence type="predicted"/>